<dbReference type="PROSITE" id="PS00036">
    <property type="entry name" value="BZIP_BASIC"/>
    <property type="match status" value="1"/>
</dbReference>
<dbReference type="Pfam" id="PF07716">
    <property type="entry name" value="bZIP_2"/>
    <property type="match status" value="1"/>
</dbReference>
<dbReference type="SUPFAM" id="SSF57959">
    <property type="entry name" value="Leucine zipper domain"/>
    <property type="match status" value="1"/>
</dbReference>
<keyword evidence="9" id="KW-1185">Reference proteome</keyword>
<evidence type="ECO:0000256" key="5">
    <source>
        <dbReference type="ARBA" id="ARBA00023242"/>
    </source>
</evidence>
<feature type="compositionally biased region" description="Polar residues" evidence="6">
    <location>
        <begin position="164"/>
        <end position="183"/>
    </location>
</feature>
<dbReference type="PROSITE" id="PS50217">
    <property type="entry name" value="BZIP"/>
    <property type="match status" value="1"/>
</dbReference>
<dbReference type="GO" id="GO:0007623">
    <property type="term" value="P:circadian rhythm"/>
    <property type="evidence" value="ECO:0007669"/>
    <property type="project" value="TreeGrafter"/>
</dbReference>
<feature type="compositionally biased region" description="Basic and acidic residues" evidence="6">
    <location>
        <begin position="342"/>
        <end position="352"/>
    </location>
</feature>
<dbReference type="GO" id="GO:0003700">
    <property type="term" value="F:DNA-binding transcription factor activity"/>
    <property type="evidence" value="ECO:0007669"/>
    <property type="project" value="InterPro"/>
</dbReference>
<keyword evidence="3" id="KW-0238">DNA-binding</keyword>
<evidence type="ECO:0000313" key="8">
    <source>
        <dbReference type="EMBL" id="TTJ23338.1"/>
    </source>
</evidence>
<feature type="region of interest" description="Disordered" evidence="6">
    <location>
        <begin position="161"/>
        <end position="183"/>
    </location>
</feature>
<dbReference type="AlphaFoldDB" id="A0A556VBY7"/>
<organism evidence="8 9">
    <name type="scientific">Bagarius yarrelli</name>
    <name type="common">Goonch</name>
    <name type="synonym">Bagrus yarrelli</name>
    <dbReference type="NCBI Taxonomy" id="175774"/>
    <lineage>
        <taxon>Eukaryota</taxon>
        <taxon>Metazoa</taxon>
        <taxon>Chordata</taxon>
        <taxon>Craniata</taxon>
        <taxon>Vertebrata</taxon>
        <taxon>Euteleostomi</taxon>
        <taxon>Actinopterygii</taxon>
        <taxon>Neopterygii</taxon>
        <taxon>Teleostei</taxon>
        <taxon>Ostariophysi</taxon>
        <taxon>Siluriformes</taxon>
        <taxon>Sisoridae</taxon>
        <taxon>Sisorinae</taxon>
        <taxon>Bagarius</taxon>
    </lineage>
</organism>
<dbReference type="EMBL" id="VCAZ01000220">
    <property type="protein sequence ID" value="TTJ23338.1"/>
    <property type="molecule type" value="Genomic_DNA"/>
</dbReference>
<dbReference type="CDD" id="cd14694">
    <property type="entry name" value="bZIP_NFIL3"/>
    <property type="match status" value="1"/>
</dbReference>
<feature type="domain" description="BZIP" evidence="7">
    <location>
        <begin position="52"/>
        <end position="102"/>
    </location>
</feature>
<dbReference type="PANTHER" id="PTHR15284:SF0">
    <property type="entry name" value="GH23983P"/>
    <property type="match status" value="1"/>
</dbReference>
<evidence type="ECO:0000256" key="6">
    <source>
        <dbReference type="SAM" id="MobiDB-lite"/>
    </source>
</evidence>
<dbReference type="InterPro" id="IPR047106">
    <property type="entry name" value="NFIL3-like_bZIP"/>
</dbReference>
<dbReference type="GO" id="GO:0005634">
    <property type="term" value="C:nucleus"/>
    <property type="evidence" value="ECO:0007669"/>
    <property type="project" value="TreeGrafter"/>
</dbReference>
<dbReference type="InterPro" id="IPR046347">
    <property type="entry name" value="bZIP_sf"/>
</dbReference>
<comment type="similarity">
    <text evidence="1">Belongs to the bZIP family. NFIL3 subfamily.</text>
</comment>
<dbReference type="FunFam" id="1.20.5.170:FF:000025">
    <property type="entry name" value="nuclear factor interleukin-3-regulated protein-like"/>
    <property type="match status" value="1"/>
</dbReference>
<dbReference type="PANTHER" id="PTHR15284">
    <property type="entry name" value="NUCLEAR FACTOR INTERLEUKIN-3-REGULATED PROTEIN"/>
    <property type="match status" value="1"/>
</dbReference>
<dbReference type="InterPro" id="IPR047229">
    <property type="entry name" value="NFIL3-like"/>
</dbReference>
<keyword evidence="4" id="KW-0804">Transcription</keyword>
<comment type="caution">
    <text evidence="8">The sequence shown here is derived from an EMBL/GenBank/DDBJ whole genome shotgun (WGS) entry which is preliminary data.</text>
</comment>
<evidence type="ECO:0000259" key="7">
    <source>
        <dbReference type="PROSITE" id="PS50217"/>
    </source>
</evidence>
<feature type="region of interest" description="Disordered" evidence="6">
    <location>
        <begin position="271"/>
        <end position="352"/>
    </location>
</feature>
<evidence type="ECO:0000256" key="3">
    <source>
        <dbReference type="ARBA" id="ARBA00023125"/>
    </source>
</evidence>
<protein>
    <submittedName>
        <fullName evidence="8">Nuclear factor interleukin-3-regulated protein</fullName>
    </submittedName>
</protein>
<reference evidence="8 9" key="1">
    <citation type="journal article" date="2019" name="Genome Biol. Evol.">
        <title>Whole-Genome Sequencing of the Giant Devil Catfish, Bagarius yarrelli.</title>
        <authorList>
            <person name="Jiang W."/>
            <person name="Lv Y."/>
            <person name="Cheng L."/>
            <person name="Yang K."/>
            <person name="Chao B."/>
            <person name="Wang X."/>
            <person name="Li Y."/>
            <person name="Pan X."/>
            <person name="You X."/>
            <person name="Zhang Y."/>
            <person name="Yang J."/>
            <person name="Li J."/>
            <person name="Zhang X."/>
            <person name="Liu S."/>
            <person name="Sun C."/>
            <person name="Yang J."/>
            <person name="Shi Q."/>
        </authorList>
    </citation>
    <scope>NUCLEOTIDE SEQUENCE [LARGE SCALE GENOMIC DNA]</scope>
    <source>
        <strain evidence="8">JWS20170419001</strain>
        <tissue evidence="8">Muscle</tissue>
    </source>
</reference>
<dbReference type="InterPro" id="IPR004827">
    <property type="entry name" value="bZIP"/>
</dbReference>
<evidence type="ECO:0000256" key="2">
    <source>
        <dbReference type="ARBA" id="ARBA00023015"/>
    </source>
</evidence>
<accession>A0A556VBY7</accession>
<dbReference type="SMART" id="SM00338">
    <property type="entry name" value="BRLZ"/>
    <property type="match status" value="1"/>
</dbReference>
<proteinExistence type="inferred from homology"/>
<gene>
    <name evidence="8" type="ORF">Baya_15520</name>
</gene>
<dbReference type="OrthoDB" id="6151507at2759"/>
<keyword evidence="2" id="KW-0805">Transcription regulation</keyword>
<sequence>METGLVQPPDTDVIPSENIEPQISSDTRRVITAKPLASSRRKREFISQENKDASYWEKRRKNNEAAKRSREKRRLSDMVLEKRVTALNQENLRLKTELLQLKFRFGLIGSTSVQEKTTTIIDHSATDTRCIGTHNPTNTDSVEAELIAQSEASLLKHLSKRSPSDFTYQSAPNQRSVILHSSSSNIIRIPEDSQQTGSEDPPQPHSVEILSKEAQQLVSGSPDEQDHRYTCRNADVPYILQEHHVLEEAEAQYQKVHHTDPFAPSDREVLREHRISSPSGDPHSSDKDTLTLTDEESLSSSSSEIGQSTHTAQLPHKLRLKHRAVSIDDSAPITPSASSELLRSERNHLSAV</sequence>
<evidence type="ECO:0000313" key="9">
    <source>
        <dbReference type="Proteomes" id="UP000319801"/>
    </source>
</evidence>
<evidence type="ECO:0000256" key="1">
    <source>
        <dbReference type="ARBA" id="ARBA00006079"/>
    </source>
</evidence>
<keyword evidence="5" id="KW-0539">Nucleus</keyword>
<evidence type="ECO:0000256" key="4">
    <source>
        <dbReference type="ARBA" id="ARBA00023163"/>
    </source>
</evidence>
<dbReference type="GO" id="GO:0003677">
    <property type="term" value="F:DNA binding"/>
    <property type="evidence" value="ECO:0007669"/>
    <property type="project" value="UniProtKB-KW"/>
</dbReference>
<dbReference type="Gene3D" id="1.20.5.170">
    <property type="match status" value="1"/>
</dbReference>
<name>A0A556VBY7_BAGYA</name>
<dbReference type="Proteomes" id="UP000319801">
    <property type="component" value="Unassembled WGS sequence"/>
</dbReference>